<accession>A0A812TPT2</accession>
<reference evidence="1" key="1">
    <citation type="submission" date="2021-02" db="EMBL/GenBank/DDBJ databases">
        <authorList>
            <person name="Dougan E. K."/>
            <person name="Rhodes N."/>
            <person name="Thang M."/>
            <person name="Chan C."/>
        </authorList>
    </citation>
    <scope>NUCLEOTIDE SEQUENCE</scope>
</reference>
<sequence>MTGPTLMQALTQSLRCTALRIWPIVLAGPCLNGELHLGILGILLLPRNLVLRRSALRAPPDDLAHSPYCAALKRRRATKYHGMSNMLAPGGGISISKQDSVFWSTCDTAFSKAWSLDASRQAPGNVQLVYRDRQAAACVDPMTGKMEDCALETDVEAHTKQVFSLDYLAPLAARWTHLASGQNVQPGACVRAQNRYLPYLKVDQPLVSCAEGQVLSSFSFRQDSSCNGADYFRYFYSCTTIVPVKGTSMCTPKTTRCVAHSGSHPHLWELDRHDVGSQCGAGTLLTKFEYKSCNGDDGAGYQYAYTCCPAQGLGECSEATTEWGEVGQKSDLAALTHHRPQCPRDSGLQRFLLESKVPEVAQGATLQGEVRYTFVCCMLPVAPPVSVKTGPLDAGIAWEGTYCPAGRSEGRATLMRGKASAPYFTKREGVSCGYHVDNLAKIVDGGAYLPSIRANALSTCGPICDAAPSCDGFIWTDGICGFRLDTSIHVASNSGADCYSKVPESKAMKIKFDRLAGHWCMISHSEQSVCITADASHPLLLPPGGEGSVDYSPVLPMDTEFEGNGAVEVARDSMAQSLLGTSNSAISGAGTNGGLGNKKFKKLPKIPAAKFNMAKFQFEMAEFKPFEGERQELQQRGVTEVLNWSPEPIVPLGILHKERQKDVVGACYHALGADSSGAAAVETWGEEGTPGKKNTDWQEPYFAANPTFPGLTADAVWDCSTRDINRGYKLAMWDREADFASSTIEDFSEPVVTKACQQLPGTVALAGAIAAYAGTDMDAGDMCAAVASAVSAGSLFAIAQTQYYRALRYDESDFQDCNPLQNTMAKVYCDLSCVEDAVKRGDQKILTSIGTLNRNILSEMKEFFHHYVTEIFTRLTHMEDKSSHESQQLKSVMDTYAQADVDAVNSNGKQIIKAMNSQHSALNKNLGIAAKQIFDLTHEDGERRAWDGDRNLEMSPN</sequence>
<evidence type="ECO:0000313" key="1">
    <source>
        <dbReference type="EMBL" id="CAE7543000.1"/>
    </source>
</evidence>
<keyword evidence="2" id="KW-1185">Reference proteome</keyword>
<dbReference type="EMBL" id="CAJNDS010002607">
    <property type="protein sequence ID" value="CAE7543000.1"/>
    <property type="molecule type" value="Genomic_DNA"/>
</dbReference>
<name>A0A812TPT2_9DINO</name>
<dbReference type="Proteomes" id="UP000604046">
    <property type="component" value="Unassembled WGS sequence"/>
</dbReference>
<dbReference type="AlphaFoldDB" id="A0A812TPT2"/>
<evidence type="ECO:0000313" key="2">
    <source>
        <dbReference type="Proteomes" id="UP000604046"/>
    </source>
</evidence>
<organism evidence="1 2">
    <name type="scientific">Symbiodinium natans</name>
    <dbReference type="NCBI Taxonomy" id="878477"/>
    <lineage>
        <taxon>Eukaryota</taxon>
        <taxon>Sar</taxon>
        <taxon>Alveolata</taxon>
        <taxon>Dinophyceae</taxon>
        <taxon>Suessiales</taxon>
        <taxon>Symbiodiniaceae</taxon>
        <taxon>Symbiodinium</taxon>
    </lineage>
</organism>
<comment type="caution">
    <text evidence="1">The sequence shown here is derived from an EMBL/GenBank/DDBJ whole genome shotgun (WGS) entry which is preliminary data.</text>
</comment>
<protein>
    <submittedName>
        <fullName evidence="1">Uncharacterized protein</fullName>
    </submittedName>
</protein>
<dbReference type="OrthoDB" id="417269at2759"/>
<gene>
    <name evidence="1" type="ORF">SNAT2548_LOCUS30447</name>
</gene>
<proteinExistence type="predicted"/>